<dbReference type="EMBL" id="JAUJYO010000007">
    <property type="protein sequence ID" value="KAK1312126.1"/>
    <property type="molecule type" value="Genomic_DNA"/>
</dbReference>
<keyword evidence="3" id="KW-1185">Reference proteome</keyword>
<dbReference type="Proteomes" id="UP001180020">
    <property type="component" value="Unassembled WGS sequence"/>
</dbReference>
<dbReference type="AlphaFoldDB" id="A0AAV9EEQ8"/>
<proteinExistence type="predicted"/>
<protein>
    <submittedName>
        <fullName evidence="2">Ribonuclease H protein</fullName>
    </submittedName>
</protein>
<feature type="domain" description="Reverse transcriptase" evidence="1">
    <location>
        <begin position="1"/>
        <end position="164"/>
    </location>
</feature>
<dbReference type="PROSITE" id="PS50878">
    <property type="entry name" value="RT_POL"/>
    <property type="match status" value="1"/>
</dbReference>
<evidence type="ECO:0000313" key="3">
    <source>
        <dbReference type="Proteomes" id="UP001180020"/>
    </source>
</evidence>
<reference evidence="2" key="2">
    <citation type="submission" date="2023-06" db="EMBL/GenBank/DDBJ databases">
        <authorList>
            <person name="Ma L."/>
            <person name="Liu K.-W."/>
            <person name="Li Z."/>
            <person name="Hsiao Y.-Y."/>
            <person name="Qi Y."/>
            <person name="Fu T."/>
            <person name="Tang G."/>
            <person name="Zhang D."/>
            <person name="Sun W.-H."/>
            <person name="Liu D.-K."/>
            <person name="Li Y."/>
            <person name="Chen G.-Z."/>
            <person name="Liu X.-D."/>
            <person name="Liao X.-Y."/>
            <person name="Jiang Y.-T."/>
            <person name="Yu X."/>
            <person name="Hao Y."/>
            <person name="Huang J."/>
            <person name="Zhao X.-W."/>
            <person name="Ke S."/>
            <person name="Chen Y.-Y."/>
            <person name="Wu W.-L."/>
            <person name="Hsu J.-L."/>
            <person name="Lin Y.-F."/>
            <person name="Huang M.-D."/>
            <person name="Li C.-Y."/>
            <person name="Huang L."/>
            <person name="Wang Z.-W."/>
            <person name="Zhao X."/>
            <person name="Zhong W.-Y."/>
            <person name="Peng D.-H."/>
            <person name="Ahmad S."/>
            <person name="Lan S."/>
            <person name="Zhang J.-S."/>
            <person name="Tsai W.-C."/>
            <person name="Van De Peer Y."/>
            <person name="Liu Z.-J."/>
        </authorList>
    </citation>
    <scope>NUCLEOTIDE SEQUENCE</scope>
    <source>
        <strain evidence="2">CP</strain>
        <tissue evidence="2">Leaves</tissue>
    </source>
</reference>
<dbReference type="PANTHER" id="PTHR19446">
    <property type="entry name" value="REVERSE TRANSCRIPTASES"/>
    <property type="match status" value="1"/>
</dbReference>
<accession>A0AAV9EEQ8</accession>
<dbReference type="SUPFAM" id="SSF56672">
    <property type="entry name" value="DNA/RNA polymerases"/>
    <property type="match status" value="1"/>
</dbReference>
<evidence type="ECO:0000259" key="1">
    <source>
        <dbReference type="PROSITE" id="PS50878"/>
    </source>
</evidence>
<dbReference type="Pfam" id="PF00078">
    <property type="entry name" value="RVT_1"/>
    <property type="match status" value="1"/>
</dbReference>
<gene>
    <name evidence="2" type="ORF">QJS10_CPA07g00824</name>
</gene>
<name>A0AAV9EEQ8_ACOCL</name>
<evidence type="ECO:0000313" key="2">
    <source>
        <dbReference type="EMBL" id="KAK1312126.1"/>
    </source>
</evidence>
<dbReference type="InterPro" id="IPR043502">
    <property type="entry name" value="DNA/RNA_pol_sf"/>
</dbReference>
<organism evidence="2 3">
    <name type="scientific">Acorus calamus</name>
    <name type="common">Sweet flag</name>
    <dbReference type="NCBI Taxonomy" id="4465"/>
    <lineage>
        <taxon>Eukaryota</taxon>
        <taxon>Viridiplantae</taxon>
        <taxon>Streptophyta</taxon>
        <taxon>Embryophyta</taxon>
        <taxon>Tracheophyta</taxon>
        <taxon>Spermatophyta</taxon>
        <taxon>Magnoliopsida</taxon>
        <taxon>Liliopsida</taxon>
        <taxon>Acoraceae</taxon>
        <taxon>Acorus</taxon>
    </lineage>
</organism>
<reference evidence="2" key="1">
    <citation type="journal article" date="2023" name="Nat. Commun.">
        <title>Diploid and tetraploid genomes of Acorus and the evolution of monocots.</title>
        <authorList>
            <person name="Ma L."/>
            <person name="Liu K.W."/>
            <person name="Li Z."/>
            <person name="Hsiao Y.Y."/>
            <person name="Qi Y."/>
            <person name="Fu T."/>
            <person name="Tang G.D."/>
            <person name="Zhang D."/>
            <person name="Sun W.H."/>
            <person name="Liu D.K."/>
            <person name="Li Y."/>
            <person name="Chen G.Z."/>
            <person name="Liu X.D."/>
            <person name="Liao X.Y."/>
            <person name="Jiang Y.T."/>
            <person name="Yu X."/>
            <person name="Hao Y."/>
            <person name="Huang J."/>
            <person name="Zhao X.W."/>
            <person name="Ke S."/>
            <person name="Chen Y.Y."/>
            <person name="Wu W.L."/>
            <person name="Hsu J.L."/>
            <person name="Lin Y.F."/>
            <person name="Huang M.D."/>
            <person name="Li C.Y."/>
            <person name="Huang L."/>
            <person name="Wang Z.W."/>
            <person name="Zhao X."/>
            <person name="Zhong W.Y."/>
            <person name="Peng D.H."/>
            <person name="Ahmad S."/>
            <person name="Lan S."/>
            <person name="Zhang J.S."/>
            <person name="Tsai W.C."/>
            <person name="Van de Peer Y."/>
            <person name="Liu Z.J."/>
        </authorList>
    </citation>
    <scope>NUCLEOTIDE SEQUENCE</scope>
    <source>
        <strain evidence="2">CP</strain>
    </source>
</reference>
<sequence length="249" mass="28705">MLKLDFSKAYDNVDWRFLLHVLSLHGFNSQWISMIEHCIGTVKASILINGEPAGYFPICRGLRQGDPLSPVLFALVANIFSSMCSKAAAEGWLVGLSCVIEGTQLTHLQYADDTMVFVSPKATPSVLWVRLFRERYDNDGSTSRFLTPSNHMTFLCRSWFVLAQEFNQSFKWQLGNGDQIRFWRDKWCGDFPFCMGFPNLFQLAENKEGTVNAVWREEDGWRIELRRITSEWLVEEDDKLHWEGNTAQS</sequence>
<comment type="caution">
    <text evidence="2">The sequence shown here is derived from an EMBL/GenBank/DDBJ whole genome shotgun (WGS) entry which is preliminary data.</text>
</comment>
<dbReference type="InterPro" id="IPR000477">
    <property type="entry name" value="RT_dom"/>
</dbReference>